<comment type="caution">
    <text evidence="1">The sequence shown here is derived from an EMBL/GenBank/DDBJ whole genome shotgun (WGS) entry which is preliminary data.</text>
</comment>
<keyword evidence="2" id="KW-1185">Reference proteome</keyword>
<gene>
    <name evidence="1" type="ORF">E2558_01065</name>
</gene>
<name>A0A4Z1BKT6_9STAP</name>
<organism evidence="1 2">
    <name type="scientific">Staphylococcus pragensis</name>
    <dbReference type="NCBI Taxonomy" id="1611836"/>
    <lineage>
        <taxon>Bacteria</taxon>
        <taxon>Bacillati</taxon>
        <taxon>Bacillota</taxon>
        <taxon>Bacilli</taxon>
        <taxon>Bacillales</taxon>
        <taxon>Staphylococcaceae</taxon>
        <taxon>Staphylococcus</taxon>
    </lineage>
</organism>
<evidence type="ECO:0000313" key="1">
    <source>
        <dbReference type="EMBL" id="TGN28247.1"/>
    </source>
</evidence>
<dbReference type="RefSeq" id="WP_126565148.1">
    <property type="nucleotide sequence ID" value="NZ_BMCY01000001.1"/>
</dbReference>
<dbReference type="Proteomes" id="UP000297459">
    <property type="component" value="Unassembled WGS sequence"/>
</dbReference>
<reference evidence="1 2" key="1">
    <citation type="submission" date="2019-04" db="EMBL/GenBank/DDBJ databases">
        <title>Genomic characterization of Staphylococcus petrasii strains.</title>
        <authorList>
            <person name="Vrbovska V."/>
            <person name="Kovarovic V."/>
            <person name="Maslanova I."/>
            <person name="Indrakova A."/>
            <person name="Petras P."/>
            <person name="Sedo O."/>
            <person name="Svec P."/>
            <person name="Fisarova L."/>
            <person name="Sedlacek I."/>
            <person name="Doskar J."/>
            <person name="Pantucek R."/>
        </authorList>
    </citation>
    <scope>NUCLEOTIDE SEQUENCE [LARGE SCALE GENOMIC DNA]</scope>
    <source>
        <strain evidence="1 2">CCM 8529</strain>
    </source>
</reference>
<dbReference type="AlphaFoldDB" id="A0A4Z1BKT6"/>
<sequence>MNCFIRLKNNDYVEIKELKEIKFSYPHSQRVTNIKVDNIQELKISFEANYVFIGKSTVVIKGDEIQYVQLFES</sequence>
<protein>
    <submittedName>
        <fullName evidence="1">Uncharacterized protein</fullName>
    </submittedName>
</protein>
<dbReference type="EMBL" id="SRPJ01000001">
    <property type="protein sequence ID" value="TGN28247.1"/>
    <property type="molecule type" value="Genomic_DNA"/>
</dbReference>
<accession>A0A4Z1BKT6</accession>
<evidence type="ECO:0000313" key="2">
    <source>
        <dbReference type="Proteomes" id="UP000297459"/>
    </source>
</evidence>
<proteinExistence type="predicted"/>